<name>A0A1M6GIX4_9FLAO</name>
<gene>
    <name evidence="2" type="ORF">SAMN04487908_10995</name>
</gene>
<dbReference type="GO" id="GO:0016740">
    <property type="term" value="F:transferase activity"/>
    <property type="evidence" value="ECO:0007669"/>
    <property type="project" value="UniProtKB-KW"/>
</dbReference>
<accession>A0A1M6GIX4</accession>
<dbReference type="InterPro" id="IPR029044">
    <property type="entry name" value="Nucleotide-diphossugar_trans"/>
</dbReference>
<dbReference type="Gene3D" id="3.90.550.10">
    <property type="entry name" value="Spore Coat Polysaccharide Biosynthesis Protein SpsA, Chain A"/>
    <property type="match status" value="1"/>
</dbReference>
<dbReference type="SUPFAM" id="SSF53448">
    <property type="entry name" value="Nucleotide-diphospho-sugar transferases"/>
    <property type="match status" value="1"/>
</dbReference>
<evidence type="ECO:0000313" key="3">
    <source>
        <dbReference type="Proteomes" id="UP000184172"/>
    </source>
</evidence>
<dbReference type="RefSeq" id="WP_083540698.1">
    <property type="nucleotide sequence ID" value="NZ_FNNS01000011.1"/>
</dbReference>
<proteinExistence type="predicted"/>
<reference evidence="3" key="1">
    <citation type="submission" date="2016-11" db="EMBL/GenBank/DDBJ databases">
        <authorList>
            <person name="Varghese N."/>
            <person name="Submissions S."/>
        </authorList>
    </citation>
    <scope>NUCLEOTIDE SEQUENCE [LARGE SCALE GENOMIC DNA]</scope>
    <source>
        <strain evidence="3">DSM 26349</strain>
    </source>
</reference>
<dbReference type="EMBL" id="FQYV01000009">
    <property type="protein sequence ID" value="SHJ09869.1"/>
    <property type="molecule type" value="Genomic_DNA"/>
</dbReference>
<keyword evidence="2" id="KW-0808">Transferase</keyword>
<organism evidence="2 3">
    <name type="scientific">Aequorivita viscosa</name>
    <dbReference type="NCBI Taxonomy" id="797419"/>
    <lineage>
        <taxon>Bacteria</taxon>
        <taxon>Pseudomonadati</taxon>
        <taxon>Bacteroidota</taxon>
        <taxon>Flavobacteriia</taxon>
        <taxon>Flavobacteriales</taxon>
        <taxon>Flavobacteriaceae</taxon>
        <taxon>Aequorivita</taxon>
    </lineage>
</organism>
<dbReference type="CDD" id="cd00761">
    <property type="entry name" value="Glyco_tranf_GTA_type"/>
    <property type="match status" value="1"/>
</dbReference>
<dbReference type="OrthoDB" id="199095at2"/>
<dbReference type="STRING" id="797419.SAMN05216556_11118"/>
<feature type="domain" description="Glycosyltransferase 2-like" evidence="1">
    <location>
        <begin position="8"/>
        <end position="58"/>
    </location>
</feature>
<dbReference type="Proteomes" id="UP000184172">
    <property type="component" value="Unassembled WGS sequence"/>
</dbReference>
<dbReference type="AlphaFoldDB" id="A0A1M6GIX4"/>
<evidence type="ECO:0000259" key="1">
    <source>
        <dbReference type="Pfam" id="PF00535"/>
    </source>
</evidence>
<dbReference type="InterPro" id="IPR001173">
    <property type="entry name" value="Glyco_trans_2-like"/>
</dbReference>
<sequence length="77" mass="9094">MDKNPLISICCITYNHGSFIRQCLDGFLMQQCNFEYEILIYDDASTYSTSDIIRENNKKSRVNKANFTQCKMKNRRI</sequence>
<keyword evidence="3" id="KW-1185">Reference proteome</keyword>
<evidence type="ECO:0000313" key="2">
    <source>
        <dbReference type="EMBL" id="SHJ09869.1"/>
    </source>
</evidence>
<protein>
    <submittedName>
        <fullName evidence="2">Glycosyl transferase family 2</fullName>
    </submittedName>
</protein>
<dbReference type="Pfam" id="PF00535">
    <property type="entry name" value="Glycos_transf_2"/>
    <property type="match status" value="1"/>
</dbReference>